<organism evidence="1 2">
    <name type="scientific">Bifidobacterium animalis subsp. lactis (strain AD011)</name>
    <dbReference type="NCBI Taxonomy" id="442563"/>
    <lineage>
        <taxon>Bacteria</taxon>
        <taxon>Bacillati</taxon>
        <taxon>Actinomycetota</taxon>
        <taxon>Actinomycetes</taxon>
        <taxon>Bifidobacteriales</taxon>
        <taxon>Bifidobacteriaceae</taxon>
        <taxon>Bifidobacterium</taxon>
    </lineage>
</organism>
<sequence length="125" mass="13772">MHPNGGCLPRGRPPPLGCRWVESVDDLDALDHDRLERAILRIRGHTVNGGDHSAGGLIGDLAEDRMVAVSLGVQFFITTVRTPPLNRHTLLSAVRKIDGVFDVYRITGAKDSSEPRMRRMRGPLP</sequence>
<keyword evidence="2" id="KW-1185">Reference proteome</keyword>
<dbReference type="AlphaFoldDB" id="B8DTC0"/>
<proteinExistence type="predicted"/>
<dbReference type="STRING" id="442563.BLA_0959"/>
<evidence type="ECO:0000313" key="1">
    <source>
        <dbReference type="EMBL" id="ACL29249.1"/>
    </source>
</evidence>
<accession>B8DTC0</accession>
<protein>
    <submittedName>
        <fullName evidence="1">RelA</fullName>
    </submittedName>
</protein>
<reference evidence="1 2" key="1">
    <citation type="journal article" date="2009" name="J. Bacteriol.">
        <title>Genome sequence of the probiotic bacterium Bifidobacterium animalis subsp. lactis AD011.</title>
        <authorList>
            <person name="Kim J.F."/>
            <person name="Jeong H."/>
            <person name="Yu D.S."/>
            <person name="Choi S.-H."/>
            <person name="Hur C.-G."/>
            <person name="Park M.-S."/>
            <person name="Yoon S.H."/>
            <person name="Kim D.-W."/>
            <person name="Ji G.E."/>
            <person name="Park H.-S."/>
            <person name="Oh T.K."/>
        </authorList>
    </citation>
    <scope>NUCLEOTIDE SEQUENCE [LARGE SCALE GENOMIC DNA]</scope>
    <source>
        <strain evidence="1 2">AD011</strain>
    </source>
</reference>
<name>B8DTC0_BIFA0</name>
<dbReference type="EMBL" id="CP001213">
    <property type="protein sequence ID" value="ACL29249.1"/>
    <property type="molecule type" value="Genomic_DNA"/>
</dbReference>
<dbReference type="KEGG" id="bla:BLA_0959"/>
<evidence type="ECO:0000313" key="2">
    <source>
        <dbReference type="Proteomes" id="UP000002456"/>
    </source>
</evidence>
<dbReference type="Proteomes" id="UP000002456">
    <property type="component" value="Chromosome"/>
</dbReference>
<dbReference type="HOGENOM" id="CLU_1988276_0_0_11"/>
<gene>
    <name evidence="1" type="primary">relA</name>
    <name evidence="1" type="ordered locus">BLA_0959</name>
</gene>